<dbReference type="InterPro" id="IPR002698">
    <property type="entry name" value="FTHF_cligase"/>
</dbReference>
<evidence type="ECO:0000256" key="3">
    <source>
        <dbReference type="ARBA" id="ARBA00022840"/>
    </source>
</evidence>
<dbReference type="Proteomes" id="UP000286211">
    <property type="component" value="Unassembled WGS sequence"/>
</dbReference>
<protein>
    <recommendedName>
        <fullName evidence="5">5-formyltetrahydrofolate cyclo-ligase</fullName>
        <ecNumber evidence="5">6.3.3.2</ecNumber>
    </recommendedName>
</protein>
<dbReference type="GO" id="GO:0046872">
    <property type="term" value="F:metal ion binding"/>
    <property type="evidence" value="ECO:0007669"/>
    <property type="project" value="UniProtKB-KW"/>
</dbReference>
<evidence type="ECO:0000313" key="6">
    <source>
        <dbReference type="EMBL" id="MCP9501613.1"/>
    </source>
</evidence>
<comment type="cofactor">
    <cofactor evidence="5">
        <name>Mg(2+)</name>
        <dbReference type="ChEBI" id="CHEBI:18420"/>
    </cofactor>
</comment>
<dbReference type="EMBL" id="QRYP01000003">
    <property type="protein sequence ID" value="RGV00565.1"/>
    <property type="molecule type" value="Genomic_DNA"/>
</dbReference>
<evidence type="ECO:0000256" key="5">
    <source>
        <dbReference type="RuleBase" id="RU361279"/>
    </source>
</evidence>
<dbReference type="GO" id="GO:0005524">
    <property type="term" value="F:ATP binding"/>
    <property type="evidence" value="ECO:0007669"/>
    <property type="project" value="UniProtKB-KW"/>
</dbReference>
<sequence length="181" mass="21047">MDKKELRKIIKDRKRQYSSRQLEELSLSVLSRLDSNPHLQNAQTILMYYSLPDEVDTHHYIDQLVSRGKRVILPVVLDDTNMELREYSGVQDLKEGAYHILEPKGKIYPEEKYPEIELAVIPGMSFDMKGNRLGRGKGYYDRFLAQIPHAYKIGICFDFQKIKEEGLLPVTPTDICMDEII</sequence>
<keyword evidence="3 4" id="KW-0067">ATP-binding</keyword>
<evidence type="ECO:0000313" key="20">
    <source>
        <dbReference type="Proteomes" id="UP000283872"/>
    </source>
</evidence>
<keyword evidence="5" id="KW-0460">Magnesium</keyword>
<dbReference type="EMBL" id="JANDXR010000009">
    <property type="protein sequence ID" value="MCP9501613.1"/>
    <property type="molecule type" value="Genomic_DNA"/>
</dbReference>
<dbReference type="Proteomes" id="UP001206014">
    <property type="component" value="Unassembled WGS sequence"/>
</dbReference>
<evidence type="ECO:0000256" key="2">
    <source>
        <dbReference type="ARBA" id="ARBA00022741"/>
    </source>
</evidence>
<evidence type="ECO:0000313" key="17">
    <source>
        <dbReference type="Proteomes" id="UP000261245"/>
    </source>
</evidence>
<evidence type="ECO:0000313" key="21">
    <source>
        <dbReference type="Proteomes" id="UP000284562"/>
    </source>
</evidence>
<dbReference type="EMBL" id="QRNB01000033">
    <property type="protein sequence ID" value="RHK10384.1"/>
    <property type="molecule type" value="Genomic_DNA"/>
</dbReference>
<dbReference type="Gene3D" id="3.40.50.10420">
    <property type="entry name" value="NagB/RpiA/CoA transferase-like"/>
    <property type="match status" value="1"/>
</dbReference>
<evidence type="ECO:0000313" key="11">
    <source>
        <dbReference type="EMBL" id="RGV00565.1"/>
    </source>
</evidence>
<evidence type="ECO:0000313" key="19">
    <source>
        <dbReference type="Proteomes" id="UP000283785"/>
    </source>
</evidence>
<dbReference type="EMBL" id="QRNN01000116">
    <property type="protein sequence ID" value="RHK44992.1"/>
    <property type="molecule type" value="Genomic_DNA"/>
</dbReference>
<dbReference type="EC" id="6.3.3.2" evidence="5"/>
<reference evidence="7" key="3">
    <citation type="submission" date="2022-11" db="EMBL/GenBank/DDBJ databases">
        <title>Genomic repertoires linked with pathogenic potency of arthritogenic Prevotella copri isolated from the gut of rheumatoid arthritis patients.</title>
        <authorList>
            <person name="Nii T."/>
            <person name="Maeda Y."/>
            <person name="Motooka D."/>
            <person name="Naito M."/>
            <person name="Matsumoto Y."/>
            <person name="Ogawa T."/>
            <person name="Oguro-Igashira E."/>
            <person name="Kishikawa T."/>
            <person name="Yamashita M."/>
            <person name="Koizumi S."/>
            <person name="Kurakawa T."/>
            <person name="Okumura R."/>
            <person name="Kayama H."/>
            <person name="Murakami M."/>
            <person name="Sakaguchi T."/>
            <person name="Das B."/>
            <person name="Nakamura S."/>
            <person name="Okada Y."/>
            <person name="Kumanogoh A."/>
            <person name="Takeda K."/>
        </authorList>
    </citation>
    <scope>NUCLEOTIDE SEQUENCE</scope>
    <source>
        <strain evidence="7">H019-1</strain>
    </source>
</reference>
<dbReference type="GO" id="GO:0009396">
    <property type="term" value="P:folic acid-containing compound biosynthetic process"/>
    <property type="evidence" value="ECO:0007669"/>
    <property type="project" value="TreeGrafter"/>
</dbReference>
<proteinExistence type="inferred from homology"/>
<evidence type="ECO:0000313" key="10">
    <source>
        <dbReference type="EMBL" id="RGS14605.1"/>
    </source>
</evidence>
<evidence type="ECO:0000313" key="7">
    <source>
        <dbReference type="EMBL" id="MCW4130255.1"/>
    </source>
</evidence>
<evidence type="ECO:0000313" key="15">
    <source>
        <dbReference type="EMBL" id="RHL33964.1"/>
    </source>
</evidence>
<dbReference type="NCBIfam" id="TIGR02727">
    <property type="entry name" value="MTHFS_bact"/>
    <property type="match status" value="1"/>
</dbReference>
<gene>
    <name evidence="15" type="ORF">DW026_13530</name>
    <name evidence="14" type="ORF">DW064_15270</name>
    <name evidence="13" type="ORF">DW079_07690</name>
    <name evidence="12" type="ORF">DWV76_05540</name>
    <name evidence="11" type="ORF">DWW35_02590</name>
    <name evidence="10" type="ORF">DWY11_10005</name>
    <name evidence="9" type="ORF">DXB80_05960</name>
    <name evidence="8" type="ORF">DXC61_01550</name>
    <name evidence="6" type="ORF">NND11_08615</name>
    <name evidence="7" type="ORF">ONT19_01295</name>
</gene>
<dbReference type="RefSeq" id="WP_117586694.1">
    <property type="nucleotide sequence ID" value="NZ_CP134814.1"/>
</dbReference>
<dbReference type="Proteomes" id="UP001209417">
    <property type="component" value="Unassembled WGS sequence"/>
</dbReference>
<comment type="caution">
    <text evidence="15">The sequence shown here is derived from an EMBL/GenBank/DDBJ whole genome shotgun (WGS) entry which is preliminary data.</text>
</comment>
<dbReference type="AlphaFoldDB" id="A0A3E5E6E1"/>
<dbReference type="EMBL" id="JAPDVG010000001">
    <property type="protein sequence ID" value="MCW4130255.1"/>
    <property type="molecule type" value="Genomic_DNA"/>
</dbReference>
<reference evidence="16 17" key="1">
    <citation type="submission" date="2018-08" db="EMBL/GenBank/DDBJ databases">
        <title>A genome reference for cultivated species of the human gut microbiota.</title>
        <authorList>
            <person name="Zou Y."/>
            <person name="Xue W."/>
            <person name="Luo G."/>
        </authorList>
    </citation>
    <scope>NUCLEOTIDE SEQUENCE [LARGE SCALE GENOMIC DNA]</scope>
    <source>
        <strain evidence="12 19">AF12-50</strain>
        <strain evidence="11 22">AF15-25</strain>
        <strain evidence="10 20">AF24-12</strain>
        <strain evidence="15 18">AF38-11</strain>
        <strain evidence="14 21">AF43-2</strain>
        <strain evidence="13 23">AF46-2NS</strain>
        <strain evidence="9 17">OM06-11</strain>
        <strain evidence="8 16">TF06-40</strain>
    </source>
</reference>
<dbReference type="Pfam" id="PF01812">
    <property type="entry name" value="5-FTHF_cyc-lig"/>
    <property type="match status" value="1"/>
</dbReference>
<feature type="binding site" evidence="4">
    <location>
        <begin position="3"/>
        <end position="7"/>
    </location>
    <ligand>
        <name>ATP</name>
        <dbReference type="ChEBI" id="CHEBI:30616"/>
    </ligand>
</feature>
<dbReference type="EMBL" id="QSAG01000007">
    <property type="protein sequence ID" value="RGW43420.1"/>
    <property type="molecule type" value="Genomic_DNA"/>
</dbReference>
<evidence type="ECO:0000313" key="12">
    <source>
        <dbReference type="EMBL" id="RGW43420.1"/>
    </source>
</evidence>
<evidence type="ECO:0000313" key="23">
    <source>
        <dbReference type="Proteomes" id="UP000286211"/>
    </source>
</evidence>
<feature type="binding site" evidence="4">
    <location>
        <begin position="132"/>
        <end position="140"/>
    </location>
    <ligand>
        <name>ATP</name>
        <dbReference type="ChEBI" id="CHEBI:30616"/>
    </ligand>
</feature>
<dbReference type="Proteomes" id="UP000261245">
    <property type="component" value="Unassembled WGS sequence"/>
</dbReference>
<evidence type="ECO:0000313" key="16">
    <source>
        <dbReference type="Proteomes" id="UP000261187"/>
    </source>
</evidence>
<dbReference type="InterPro" id="IPR037171">
    <property type="entry name" value="NagB/RpiA_transferase-like"/>
</dbReference>
<dbReference type="EMBL" id="QSUC01000011">
    <property type="protein sequence ID" value="RGN10443.1"/>
    <property type="molecule type" value="Genomic_DNA"/>
</dbReference>
<reference evidence="6" key="2">
    <citation type="submission" date="2022-07" db="EMBL/GenBank/DDBJ databases">
        <title>Prevotella copri.</title>
        <authorList>
            <person name="Yang C."/>
        </authorList>
    </citation>
    <scope>NUCLEOTIDE SEQUENCE</scope>
    <source>
        <strain evidence="6">HF88</strain>
    </source>
</reference>
<name>A0A3E5E6E1_9BACT</name>
<dbReference type="SUPFAM" id="SSF100950">
    <property type="entry name" value="NagB/RpiA/CoA transferase-like"/>
    <property type="match status" value="1"/>
</dbReference>
<dbReference type="PANTHER" id="PTHR23407:SF1">
    <property type="entry name" value="5-FORMYLTETRAHYDROFOLATE CYCLO-LIGASE"/>
    <property type="match status" value="1"/>
</dbReference>
<organism evidence="15 18">
    <name type="scientific">Segatella copri</name>
    <dbReference type="NCBI Taxonomy" id="165179"/>
    <lineage>
        <taxon>Bacteria</taxon>
        <taxon>Pseudomonadati</taxon>
        <taxon>Bacteroidota</taxon>
        <taxon>Bacteroidia</taxon>
        <taxon>Bacteroidales</taxon>
        <taxon>Prevotellaceae</taxon>
        <taxon>Segatella</taxon>
    </lineage>
</organism>
<dbReference type="Proteomes" id="UP000261187">
    <property type="component" value="Unassembled WGS sequence"/>
</dbReference>
<evidence type="ECO:0000313" key="22">
    <source>
        <dbReference type="Proteomes" id="UP000285236"/>
    </source>
</evidence>
<dbReference type="Proteomes" id="UP000283672">
    <property type="component" value="Unassembled WGS sequence"/>
</dbReference>
<dbReference type="EMBL" id="QROP01000052">
    <property type="protein sequence ID" value="RHL33964.1"/>
    <property type="molecule type" value="Genomic_DNA"/>
</dbReference>
<dbReference type="Proteomes" id="UP000285236">
    <property type="component" value="Unassembled WGS sequence"/>
</dbReference>
<keyword evidence="15" id="KW-0436">Ligase</keyword>
<evidence type="ECO:0000313" key="8">
    <source>
        <dbReference type="EMBL" id="RGL63817.1"/>
    </source>
</evidence>
<evidence type="ECO:0000313" key="13">
    <source>
        <dbReference type="EMBL" id="RHK10384.1"/>
    </source>
</evidence>
<dbReference type="Proteomes" id="UP000284562">
    <property type="component" value="Unassembled WGS sequence"/>
</dbReference>
<evidence type="ECO:0000256" key="4">
    <source>
        <dbReference type="PIRSR" id="PIRSR006806-1"/>
    </source>
</evidence>
<dbReference type="EMBL" id="QRVA01000024">
    <property type="protein sequence ID" value="RGS14605.1"/>
    <property type="molecule type" value="Genomic_DNA"/>
</dbReference>
<dbReference type="GO" id="GO:0030272">
    <property type="term" value="F:5-formyltetrahydrofolate cyclo-ligase activity"/>
    <property type="evidence" value="ECO:0007669"/>
    <property type="project" value="UniProtKB-EC"/>
</dbReference>
<dbReference type="Proteomes" id="UP000283785">
    <property type="component" value="Unassembled WGS sequence"/>
</dbReference>
<evidence type="ECO:0000313" key="14">
    <source>
        <dbReference type="EMBL" id="RHK44992.1"/>
    </source>
</evidence>
<comment type="catalytic activity">
    <reaction evidence="5">
        <text>(6S)-5-formyl-5,6,7,8-tetrahydrofolate + ATP = (6R)-5,10-methenyltetrahydrofolate + ADP + phosphate</text>
        <dbReference type="Rhea" id="RHEA:10488"/>
        <dbReference type="ChEBI" id="CHEBI:30616"/>
        <dbReference type="ChEBI" id="CHEBI:43474"/>
        <dbReference type="ChEBI" id="CHEBI:57455"/>
        <dbReference type="ChEBI" id="CHEBI:57457"/>
        <dbReference type="ChEBI" id="CHEBI:456216"/>
        <dbReference type="EC" id="6.3.3.2"/>
    </reaction>
</comment>
<dbReference type="Proteomes" id="UP000283872">
    <property type="component" value="Unassembled WGS sequence"/>
</dbReference>
<accession>A0A3E5E6E1</accession>
<dbReference type="InterPro" id="IPR024185">
    <property type="entry name" value="FTHF_cligase-like_sf"/>
</dbReference>
<comment type="similarity">
    <text evidence="1 5">Belongs to the 5-formyltetrahydrofolate cyclo-ligase family.</text>
</comment>
<dbReference type="GO" id="GO:0035999">
    <property type="term" value="P:tetrahydrofolate interconversion"/>
    <property type="evidence" value="ECO:0007669"/>
    <property type="project" value="TreeGrafter"/>
</dbReference>
<evidence type="ECO:0000313" key="9">
    <source>
        <dbReference type="EMBL" id="RGN10443.1"/>
    </source>
</evidence>
<evidence type="ECO:0000313" key="18">
    <source>
        <dbReference type="Proteomes" id="UP000283672"/>
    </source>
</evidence>
<evidence type="ECO:0000256" key="1">
    <source>
        <dbReference type="ARBA" id="ARBA00010638"/>
    </source>
</evidence>
<keyword evidence="2 4" id="KW-0547">Nucleotide-binding</keyword>
<dbReference type="PIRSF" id="PIRSF006806">
    <property type="entry name" value="FTHF_cligase"/>
    <property type="match status" value="1"/>
</dbReference>
<feature type="binding site" evidence="4">
    <location>
        <position position="54"/>
    </location>
    <ligand>
        <name>substrate</name>
    </ligand>
</feature>
<keyword evidence="5" id="KW-0479">Metal-binding</keyword>
<dbReference type="EMBL" id="QSSA01000003">
    <property type="protein sequence ID" value="RGL63817.1"/>
    <property type="molecule type" value="Genomic_DNA"/>
</dbReference>
<dbReference type="PANTHER" id="PTHR23407">
    <property type="entry name" value="ATPASE INHIBITOR/5-FORMYLTETRAHYDROFOLATE CYCLO-LIGASE"/>
    <property type="match status" value="1"/>
</dbReference>